<dbReference type="Proteomes" id="UP000002009">
    <property type="component" value="Chromosome 13"/>
</dbReference>
<feature type="region of interest" description="Disordered" evidence="1">
    <location>
        <begin position="85"/>
        <end position="125"/>
    </location>
</feature>
<dbReference type="GO" id="GO:0006888">
    <property type="term" value="P:endoplasmic reticulum to Golgi vesicle-mediated transport"/>
    <property type="evidence" value="ECO:0007669"/>
    <property type="project" value="TreeGrafter"/>
</dbReference>
<keyword evidence="4" id="KW-1185">Reference proteome</keyword>
<proteinExistence type="predicted"/>
<sequence>MARLRREEVAAARRDVLSVVVPEGAEDSLDALQHASERLEADATALRREILHGALRVLASNDEACDAADREKHDAAEVATVAALADLAPPRSPEDPPDETPDDDHMTTFGRVASPGRETRREDADIAKRAATLEAESIRLRTLTVAADVAEAFARAEASIHEAEAALGRGEYEIAAAHVAATRDALRDASPGGDSPGGGGDSSVIGEIRAADREAAVGAAIASIDAAIRRDLAASLHASFSFVGDTNRRTVESIDRSELPKELALRWTTLSSIDVCGKAGRDEAAAVARRAGESWGATWRERAAHDDARVLAEGLERSIDAIRDAWGELPEKQRALVAKTFGEGAWPPVANAVIRRWFSTDNSGSSRRHLDDDEDDDGVRVGSNETGLNETRLDEERVNALVGAEGAAQALGLVPPPPHVGPVESAAYERDRAERAGYVAAVLAAARDAIVGNPHETMRALGRSGDGDGAAGDEMSAPGDGDGAGDEKSAPWDGDGAGSGWRPGTGGAGAGFGDEIAVCAVCVEEGADFLDGEWCTVSSAAHSVAALAHRTLRGDGKSAPGDASTAFAAARDALDLFRALRDPENSAASNSPPSPAAVCVYRNDCRYLAARWRGSTHHLCSGSNSEDVSTRRLVSLSLAAVAVLHASGDSAVTGMLARCKADVFHALDDANGFRDLGEDGASREALNAVRRARHALGRVCGAVSRLLPRRLGARLARELLAAYAEKVAENALALSDVSVDESECLRGILVEAFDPRGLLVALPGTLASGGGRAAADAEACALVDGLEGDAWMKGSFLPSMLDARLTDLAQWWDEGRLPALGFDVAEVAGFVRANFEASENRAAVLERLRER</sequence>
<dbReference type="KEGG" id="mis:MICPUN_63426"/>
<dbReference type="eggNOG" id="KOG2163">
    <property type="taxonomic scope" value="Eukaryota"/>
</dbReference>
<protein>
    <recommendedName>
        <fullName evidence="2">ZW10 C-terminal helical domain-containing protein</fullName>
    </recommendedName>
</protein>
<feature type="region of interest" description="Disordered" evidence="1">
    <location>
        <begin position="459"/>
        <end position="507"/>
    </location>
</feature>
<dbReference type="STRING" id="296587.C1EFW4"/>
<dbReference type="Gene3D" id="1.10.357.150">
    <property type="match status" value="1"/>
</dbReference>
<dbReference type="OMA" id="ICARAWG"/>
<dbReference type="GeneID" id="8248592"/>
<dbReference type="GO" id="GO:1990423">
    <property type="term" value="C:RZZ complex"/>
    <property type="evidence" value="ECO:0007669"/>
    <property type="project" value="TreeGrafter"/>
</dbReference>
<feature type="compositionally biased region" description="Gly residues" evidence="1">
    <location>
        <begin position="495"/>
        <end position="507"/>
    </location>
</feature>
<feature type="domain" description="ZW10 C-terminal helical" evidence="2">
    <location>
        <begin position="692"/>
        <end position="848"/>
    </location>
</feature>
<gene>
    <name evidence="3" type="primary">CUPC15</name>
    <name evidence="3" type="ORF">MICPUN_63426</name>
</gene>
<dbReference type="AlphaFoldDB" id="C1EFW4"/>
<dbReference type="RefSeq" id="XP_002505412.1">
    <property type="nucleotide sequence ID" value="XM_002505366.1"/>
</dbReference>
<feature type="region of interest" description="Disordered" evidence="1">
    <location>
        <begin position="361"/>
        <end position="390"/>
    </location>
</feature>
<dbReference type="Pfam" id="PF22766">
    <property type="entry name" value="ZW10_C2"/>
    <property type="match status" value="1"/>
</dbReference>
<dbReference type="PANTHER" id="PTHR12205:SF0">
    <property type="entry name" value="CENTROMERE_KINETOCHORE PROTEIN ZW10 HOMOLOG"/>
    <property type="match status" value="1"/>
</dbReference>
<dbReference type="GO" id="GO:0007094">
    <property type="term" value="P:mitotic spindle assembly checkpoint signaling"/>
    <property type="evidence" value="ECO:0007669"/>
    <property type="project" value="TreeGrafter"/>
</dbReference>
<accession>C1EFW4</accession>
<reference evidence="3 4" key="1">
    <citation type="journal article" date="2009" name="Science">
        <title>Green evolution and dynamic adaptations revealed by genomes of the marine picoeukaryotes Micromonas.</title>
        <authorList>
            <person name="Worden A.Z."/>
            <person name="Lee J.H."/>
            <person name="Mock T."/>
            <person name="Rouze P."/>
            <person name="Simmons M.P."/>
            <person name="Aerts A.L."/>
            <person name="Allen A.E."/>
            <person name="Cuvelier M.L."/>
            <person name="Derelle E."/>
            <person name="Everett M.V."/>
            <person name="Foulon E."/>
            <person name="Grimwood J."/>
            <person name="Gundlach H."/>
            <person name="Henrissat B."/>
            <person name="Napoli C."/>
            <person name="McDonald S.M."/>
            <person name="Parker M.S."/>
            <person name="Rombauts S."/>
            <person name="Salamov A."/>
            <person name="Von Dassow P."/>
            <person name="Badger J.H."/>
            <person name="Coutinho P.M."/>
            <person name="Demir E."/>
            <person name="Dubchak I."/>
            <person name="Gentemann C."/>
            <person name="Eikrem W."/>
            <person name="Gready J.E."/>
            <person name="John U."/>
            <person name="Lanier W."/>
            <person name="Lindquist E.A."/>
            <person name="Lucas S."/>
            <person name="Mayer K.F."/>
            <person name="Moreau H."/>
            <person name="Not F."/>
            <person name="Otillar R."/>
            <person name="Panaud O."/>
            <person name="Pangilinan J."/>
            <person name="Paulsen I."/>
            <person name="Piegu B."/>
            <person name="Poliakov A."/>
            <person name="Robbens S."/>
            <person name="Schmutz J."/>
            <person name="Toulza E."/>
            <person name="Wyss T."/>
            <person name="Zelensky A."/>
            <person name="Zhou K."/>
            <person name="Armbrust E.V."/>
            <person name="Bhattacharya D."/>
            <person name="Goodenough U.W."/>
            <person name="Van de Peer Y."/>
            <person name="Grigoriev I.V."/>
        </authorList>
    </citation>
    <scope>NUCLEOTIDE SEQUENCE [LARGE SCALE GENOMIC DNA]</scope>
    <source>
        <strain evidence="4">RCC299 / NOUM17</strain>
    </source>
</reference>
<name>C1EFW4_MICCC</name>
<feature type="region of interest" description="Disordered" evidence="1">
    <location>
        <begin position="185"/>
        <end position="204"/>
    </location>
</feature>
<dbReference type="GO" id="GO:0005737">
    <property type="term" value="C:cytoplasm"/>
    <property type="evidence" value="ECO:0007669"/>
    <property type="project" value="GOC"/>
</dbReference>
<evidence type="ECO:0000259" key="2">
    <source>
        <dbReference type="Pfam" id="PF22766"/>
    </source>
</evidence>
<evidence type="ECO:0000313" key="3">
    <source>
        <dbReference type="EMBL" id="ACO66670.1"/>
    </source>
</evidence>
<dbReference type="EMBL" id="CP001331">
    <property type="protein sequence ID" value="ACO66670.1"/>
    <property type="molecule type" value="Genomic_DNA"/>
</dbReference>
<dbReference type="PANTHER" id="PTHR12205">
    <property type="entry name" value="CENTROMERE/KINETOCHORE PROTEIN ZW10"/>
    <property type="match status" value="1"/>
</dbReference>
<dbReference type="InParanoid" id="C1EFW4"/>
<dbReference type="InterPro" id="IPR046362">
    <property type="entry name" value="Zw10/DSL1_C_sf"/>
</dbReference>
<organism evidence="3 4">
    <name type="scientific">Micromonas commoda (strain RCC299 / NOUM17 / CCMP2709)</name>
    <name type="common">Picoplanktonic green alga</name>
    <dbReference type="NCBI Taxonomy" id="296587"/>
    <lineage>
        <taxon>Eukaryota</taxon>
        <taxon>Viridiplantae</taxon>
        <taxon>Chlorophyta</taxon>
        <taxon>Mamiellophyceae</taxon>
        <taxon>Mamiellales</taxon>
        <taxon>Mamiellaceae</taxon>
        <taxon>Micromonas</taxon>
    </lineage>
</organism>
<evidence type="ECO:0000313" key="4">
    <source>
        <dbReference type="Proteomes" id="UP000002009"/>
    </source>
</evidence>
<dbReference type="InterPro" id="IPR055148">
    <property type="entry name" value="ZW10_C_2"/>
</dbReference>
<evidence type="ECO:0000256" key="1">
    <source>
        <dbReference type="SAM" id="MobiDB-lite"/>
    </source>
</evidence>
<dbReference type="OrthoDB" id="515817at2759"/>